<dbReference type="InterPro" id="IPR047867">
    <property type="entry name" value="Ribosomal_uL22_bac/org-type"/>
</dbReference>
<dbReference type="RefSeq" id="WP_140927696.1">
    <property type="nucleotide sequence ID" value="NZ_VFSU01000019.1"/>
</dbReference>
<proteinExistence type="inferred from homology"/>
<dbReference type="OrthoDB" id="9805969at2"/>
<dbReference type="InterPro" id="IPR001063">
    <property type="entry name" value="Ribosomal_uL22"/>
</dbReference>
<comment type="subunit">
    <text evidence="7 9">Part of the 50S ribosomal subunit.</text>
</comment>
<dbReference type="SUPFAM" id="SSF54843">
    <property type="entry name" value="Ribosomal protein L22"/>
    <property type="match status" value="1"/>
</dbReference>
<evidence type="ECO:0000313" key="12">
    <source>
        <dbReference type="Proteomes" id="UP000319897"/>
    </source>
</evidence>
<comment type="function">
    <text evidence="7">The globular domain of the protein is located near the polypeptide exit tunnel on the outside of the subunit, while an extended beta-hairpin is found that lines the wall of the exit tunnel in the center of the 70S ribosome.</text>
</comment>
<keyword evidence="4 7" id="KW-0689">Ribosomal protein</keyword>
<keyword evidence="2 7" id="KW-0699">rRNA-binding</keyword>
<reference evidence="11 12" key="1">
    <citation type="submission" date="2019-06" db="EMBL/GenBank/DDBJ databases">
        <authorList>
            <person name="Lee I."/>
            <person name="Jang G.I."/>
            <person name="Hwang C.Y."/>
        </authorList>
    </citation>
    <scope>NUCLEOTIDE SEQUENCE [LARGE SCALE GENOMIC DNA]</scope>
    <source>
        <strain evidence="11 12">PAMC 28131</strain>
    </source>
</reference>
<sequence>MSKPQAGRKVGEREALAVATTVRGSAQKLNLVAGLIRGKKAEEAVVALTFSSKAMAVDVKKCLQSAIANAENNHNLDIDRLWVKEASVGKSISMKRFATRARGRSSRIVKPFSKIRIVVQERDVTEGQEA</sequence>
<evidence type="ECO:0000256" key="5">
    <source>
        <dbReference type="ARBA" id="ARBA00023274"/>
    </source>
</evidence>
<dbReference type="InterPro" id="IPR036394">
    <property type="entry name" value="Ribosomal_uL22_sf"/>
</dbReference>
<dbReference type="GO" id="GO:0003735">
    <property type="term" value="F:structural constituent of ribosome"/>
    <property type="evidence" value="ECO:0007669"/>
    <property type="project" value="InterPro"/>
</dbReference>
<accession>A0A501XNM6</accession>
<comment type="function">
    <text evidence="7 10">This protein binds specifically to 23S rRNA; its binding is stimulated by other ribosomal proteins, e.g., L4, L17, and L20. It is important during the early stages of 50S assembly. It makes multiple contacts with different domains of the 23S rRNA in the assembled 50S subunit and ribosome.</text>
</comment>
<dbReference type="PANTHER" id="PTHR13501">
    <property type="entry name" value="CHLOROPLAST 50S RIBOSOMAL PROTEIN L22-RELATED"/>
    <property type="match status" value="1"/>
</dbReference>
<evidence type="ECO:0000256" key="1">
    <source>
        <dbReference type="ARBA" id="ARBA00009451"/>
    </source>
</evidence>
<dbReference type="HAMAP" id="MF_01331_B">
    <property type="entry name" value="Ribosomal_uL22_B"/>
    <property type="match status" value="1"/>
</dbReference>
<keyword evidence="5 7" id="KW-0687">Ribonucleoprotein</keyword>
<evidence type="ECO:0000256" key="10">
    <source>
        <dbReference type="RuleBase" id="RU004008"/>
    </source>
</evidence>
<dbReference type="Gene3D" id="3.90.470.10">
    <property type="entry name" value="Ribosomal protein L22/L17"/>
    <property type="match status" value="1"/>
</dbReference>
<dbReference type="NCBIfam" id="TIGR01044">
    <property type="entry name" value="rplV_bact"/>
    <property type="match status" value="1"/>
</dbReference>
<evidence type="ECO:0000256" key="3">
    <source>
        <dbReference type="ARBA" id="ARBA00022884"/>
    </source>
</evidence>
<comment type="caution">
    <text evidence="11">The sequence shown here is derived from an EMBL/GenBank/DDBJ whole genome shotgun (WGS) entry which is preliminary data.</text>
</comment>
<evidence type="ECO:0000256" key="2">
    <source>
        <dbReference type="ARBA" id="ARBA00022730"/>
    </source>
</evidence>
<dbReference type="AlphaFoldDB" id="A0A501XNM6"/>
<dbReference type="InterPro" id="IPR005727">
    <property type="entry name" value="Ribosomal_uL22_bac/chlpt-type"/>
</dbReference>
<name>A0A501XNM6_9SPHN</name>
<gene>
    <name evidence="7" type="primary">rplV</name>
    <name evidence="11" type="ORF">FJQ54_07015</name>
</gene>
<evidence type="ECO:0000256" key="7">
    <source>
        <dbReference type="HAMAP-Rule" id="MF_01331"/>
    </source>
</evidence>
<dbReference type="PANTHER" id="PTHR13501:SF8">
    <property type="entry name" value="LARGE RIBOSOMAL SUBUNIT PROTEIN UL22M"/>
    <property type="match status" value="1"/>
</dbReference>
<dbReference type="CDD" id="cd00336">
    <property type="entry name" value="Ribosomal_L22"/>
    <property type="match status" value="1"/>
</dbReference>
<dbReference type="GO" id="GO:0019843">
    <property type="term" value="F:rRNA binding"/>
    <property type="evidence" value="ECO:0007669"/>
    <property type="project" value="UniProtKB-UniRule"/>
</dbReference>
<dbReference type="EMBL" id="VFSU01000019">
    <property type="protein sequence ID" value="TPE62271.1"/>
    <property type="molecule type" value="Genomic_DNA"/>
</dbReference>
<keyword evidence="3 7" id="KW-0694">RNA-binding</keyword>
<evidence type="ECO:0000256" key="6">
    <source>
        <dbReference type="ARBA" id="ARBA00035207"/>
    </source>
</evidence>
<evidence type="ECO:0000256" key="8">
    <source>
        <dbReference type="RuleBase" id="RU004005"/>
    </source>
</evidence>
<dbReference type="Pfam" id="PF00237">
    <property type="entry name" value="Ribosomal_L22"/>
    <property type="match status" value="1"/>
</dbReference>
<evidence type="ECO:0000256" key="9">
    <source>
        <dbReference type="RuleBase" id="RU004006"/>
    </source>
</evidence>
<evidence type="ECO:0000313" key="11">
    <source>
        <dbReference type="EMBL" id="TPE62271.1"/>
    </source>
</evidence>
<keyword evidence="12" id="KW-1185">Reference proteome</keyword>
<dbReference type="Proteomes" id="UP000319897">
    <property type="component" value="Unassembled WGS sequence"/>
</dbReference>
<protein>
    <recommendedName>
        <fullName evidence="6 7">Large ribosomal subunit protein uL22</fullName>
    </recommendedName>
</protein>
<evidence type="ECO:0000256" key="4">
    <source>
        <dbReference type="ARBA" id="ARBA00022980"/>
    </source>
</evidence>
<comment type="similarity">
    <text evidence="1 7 8">Belongs to the universal ribosomal protein uL22 family.</text>
</comment>
<dbReference type="GO" id="GO:0006412">
    <property type="term" value="P:translation"/>
    <property type="evidence" value="ECO:0007669"/>
    <property type="project" value="UniProtKB-UniRule"/>
</dbReference>
<dbReference type="GO" id="GO:0022625">
    <property type="term" value="C:cytosolic large ribosomal subunit"/>
    <property type="evidence" value="ECO:0007669"/>
    <property type="project" value="TreeGrafter"/>
</dbReference>
<organism evidence="11 12">
    <name type="scientific">Sandaracinobacter neustonicus</name>
    <dbReference type="NCBI Taxonomy" id="1715348"/>
    <lineage>
        <taxon>Bacteria</taxon>
        <taxon>Pseudomonadati</taxon>
        <taxon>Pseudomonadota</taxon>
        <taxon>Alphaproteobacteria</taxon>
        <taxon>Sphingomonadales</taxon>
        <taxon>Sphingosinicellaceae</taxon>
        <taxon>Sandaracinobacter</taxon>
    </lineage>
</organism>